<sequence>MQKQRGGWGLAGLREALRRVLPYIIVAETEIPKKKNKAISRNASKKIRYLKVKRAVQRKTILSIDGGGLRGLIPAMELECLEDVTRDEIVENSQELQVDDESELRTIPNSADDFYIHLADYFDVMAGTSTGGLVATFLATKGAKISEADKTDSPLAEDLDKLLQTLPTDSSKTGGKNSSYWVNKYTNAALRQGTAVSLQAIFLSRANSIFPKPNFQKPKFIDKFLPPNSIFQPQQMIAGAMWGLNRPKYSVDGLKNTVNMLLGDMKLKDARISTSLVVQSFELDYNRPFTFWYSRQTKVSGYATLSRALTKVEEDITEAMGRLKPPQKGQVVYKPDFAFFEGVDVALEEVVRATSAAPTFFPAAIVELAYRPRGKETENVALRKANWEAVTLQDTATLSLGTGQSVSSSILPDPDAGIYQWLKTPGRLIDILMESPAQIQTALGEYLLYENFGLHKMQFLRLQTRAITMSGADKSDGVDTDRRLASGQLPSEVLKDMDNADAIWDLLELEERSADAHCERLREFVRFNLFPGP</sequence>
<evidence type="ECO:0000313" key="7">
    <source>
        <dbReference type="Proteomes" id="UP001491310"/>
    </source>
</evidence>
<dbReference type="SUPFAM" id="SSF52151">
    <property type="entry name" value="FabD/lysophospholipase-like"/>
    <property type="match status" value="1"/>
</dbReference>
<name>A0ABR2YV40_9CHLO</name>
<dbReference type="InterPro" id="IPR002641">
    <property type="entry name" value="PNPLA_dom"/>
</dbReference>
<accession>A0ABR2YV40</accession>
<comment type="caution">
    <text evidence="6">The sequence shown here is derived from an EMBL/GenBank/DDBJ whole genome shotgun (WGS) entry which is preliminary data.</text>
</comment>
<keyword evidence="4" id="KW-0378">Hydrolase</keyword>
<keyword evidence="2 4" id="KW-0443">Lipid metabolism</keyword>
<evidence type="ECO:0000256" key="3">
    <source>
        <dbReference type="PROSITE-ProRule" id="PRU01161"/>
    </source>
</evidence>
<dbReference type="EMBL" id="JALJOT010000004">
    <property type="protein sequence ID" value="KAK9915680.1"/>
    <property type="molecule type" value="Genomic_DNA"/>
</dbReference>
<protein>
    <recommendedName>
        <fullName evidence="4">Patatin</fullName>
        <ecNumber evidence="4">3.1.1.-</ecNumber>
    </recommendedName>
</protein>
<evidence type="ECO:0000259" key="5">
    <source>
        <dbReference type="PROSITE" id="PS51635"/>
    </source>
</evidence>
<evidence type="ECO:0000256" key="1">
    <source>
        <dbReference type="ARBA" id="ARBA00010240"/>
    </source>
</evidence>
<keyword evidence="7" id="KW-1185">Reference proteome</keyword>
<dbReference type="Gene3D" id="3.40.1090.10">
    <property type="entry name" value="Cytosolic phospholipase A2 catalytic domain"/>
    <property type="match status" value="1"/>
</dbReference>
<keyword evidence="4" id="KW-0442">Lipid degradation</keyword>
<evidence type="ECO:0000256" key="2">
    <source>
        <dbReference type="ARBA" id="ARBA00023098"/>
    </source>
</evidence>
<comment type="caution">
    <text evidence="3">Lacks conserved residue(s) required for the propagation of feature annotation.</text>
</comment>
<organism evidence="6 7">
    <name type="scientific">Coccomyxa subellipsoidea</name>
    <dbReference type="NCBI Taxonomy" id="248742"/>
    <lineage>
        <taxon>Eukaryota</taxon>
        <taxon>Viridiplantae</taxon>
        <taxon>Chlorophyta</taxon>
        <taxon>core chlorophytes</taxon>
        <taxon>Trebouxiophyceae</taxon>
        <taxon>Trebouxiophyceae incertae sedis</taxon>
        <taxon>Coccomyxaceae</taxon>
        <taxon>Coccomyxa</taxon>
    </lineage>
</organism>
<dbReference type="Proteomes" id="UP001491310">
    <property type="component" value="Unassembled WGS sequence"/>
</dbReference>
<reference evidence="6 7" key="1">
    <citation type="journal article" date="2024" name="Nat. Commun.">
        <title>Phylogenomics reveals the evolutionary origins of lichenization in chlorophyte algae.</title>
        <authorList>
            <person name="Puginier C."/>
            <person name="Libourel C."/>
            <person name="Otte J."/>
            <person name="Skaloud P."/>
            <person name="Haon M."/>
            <person name="Grisel S."/>
            <person name="Petersen M."/>
            <person name="Berrin J.G."/>
            <person name="Delaux P.M."/>
            <person name="Dal Grande F."/>
            <person name="Keller J."/>
        </authorList>
    </citation>
    <scope>NUCLEOTIDE SEQUENCE [LARGE SCALE GENOMIC DNA]</scope>
    <source>
        <strain evidence="6 7">SAG 216-7</strain>
    </source>
</reference>
<dbReference type="EC" id="3.1.1.-" evidence="4"/>
<gene>
    <name evidence="6" type="ORF">WJX75_002608</name>
</gene>
<feature type="short sequence motif" description="GXGXXG" evidence="3">
    <location>
        <begin position="66"/>
        <end position="71"/>
    </location>
</feature>
<comment type="function">
    <text evidence="4">Lipolytic acyl hydrolase (LAH).</text>
</comment>
<proteinExistence type="inferred from homology"/>
<dbReference type="Pfam" id="PF01734">
    <property type="entry name" value="Patatin"/>
    <property type="match status" value="1"/>
</dbReference>
<feature type="short sequence motif" description="GXSXG" evidence="3">
    <location>
        <begin position="127"/>
        <end position="131"/>
    </location>
</feature>
<comment type="domain">
    <text evidence="4">The nitrogen atoms of the two glycine residues in the GGXR motif define the oxyanion hole, and stabilize the oxyanion that forms during the nucleophilic attack by the catalytic serine during substrate cleavage.</text>
</comment>
<dbReference type="InterPro" id="IPR016035">
    <property type="entry name" value="Acyl_Trfase/lysoPLipase"/>
</dbReference>
<dbReference type="PANTHER" id="PTHR32176">
    <property type="entry name" value="XYLOSE ISOMERASE"/>
    <property type="match status" value="1"/>
</dbReference>
<evidence type="ECO:0000313" key="6">
    <source>
        <dbReference type="EMBL" id="KAK9915680.1"/>
    </source>
</evidence>
<evidence type="ECO:0000256" key="4">
    <source>
        <dbReference type="RuleBase" id="RU361262"/>
    </source>
</evidence>
<comment type="similarity">
    <text evidence="1 4">Belongs to the patatin family.</text>
</comment>
<dbReference type="PROSITE" id="PS51635">
    <property type="entry name" value="PNPLA"/>
    <property type="match status" value="1"/>
</dbReference>
<feature type="domain" description="PNPLA" evidence="5">
    <location>
        <begin position="62"/>
        <end position="252"/>
    </location>
</feature>
<dbReference type="PANTHER" id="PTHR32176:SF92">
    <property type="entry name" value="XYLOSE ISOMERASE"/>
    <property type="match status" value="1"/>
</dbReference>